<dbReference type="Pfam" id="PF00873">
    <property type="entry name" value="ACR_tran"/>
    <property type="match status" value="1"/>
</dbReference>
<evidence type="ECO:0000313" key="3">
    <source>
        <dbReference type="Proteomes" id="UP000184749"/>
    </source>
</evidence>
<accession>A0A1L5NEE9</accession>
<evidence type="ECO:0000313" key="2">
    <source>
        <dbReference type="EMBL" id="APO66270.1"/>
    </source>
</evidence>
<dbReference type="EMBL" id="CP017101">
    <property type="protein sequence ID" value="APO66270.1"/>
    <property type="molecule type" value="Genomic_DNA"/>
</dbReference>
<gene>
    <name evidence="2" type="ORF">IE4872_CH00609</name>
</gene>
<dbReference type="STRING" id="56730.IE4872_CH00609"/>
<protein>
    <submittedName>
        <fullName evidence="2">Acriflavin resistance protein</fullName>
    </submittedName>
</protein>
<dbReference type="GO" id="GO:0005886">
    <property type="term" value="C:plasma membrane"/>
    <property type="evidence" value="ECO:0007669"/>
    <property type="project" value="TreeGrafter"/>
</dbReference>
<keyword evidence="1" id="KW-1133">Transmembrane helix</keyword>
<dbReference type="GO" id="GO:0042910">
    <property type="term" value="F:xenobiotic transmembrane transporter activity"/>
    <property type="evidence" value="ECO:0007669"/>
    <property type="project" value="TreeGrafter"/>
</dbReference>
<dbReference type="Proteomes" id="UP000184749">
    <property type="component" value="Chromosome"/>
</dbReference>
<dbReference type="PANTHER" id="PTHR32063">
    <property type="match status" value="1"/>
</dbReference>
<proteinExistence type="predicted"/>
<dbReference type="Gene3D" id="3.30.70.1430">
    <property type="entry name" value="Multidrug efflux transporter AcrB pore domain"/>
    <property type="match status" value="1"/>
</dbReference>
<sequence length="193" mass="21212">MSGCLRRQSRSGAAAAASARRCGCRGSGSDARSVAKAFSSMLQFCLRWRWMTIVATVVLFAGSIVGLTMVQQQFFPSSDRLELIVDWNLPQNSSIAETSRQMAQFEHEMLAGNPTVEHWSTYVGRGAPRFILSFDVQPADVSFGQTIIVAKGLDARDKLKQEAEAYLQKTFPGTDAYVKLLEIGPPVGKPIRH</sequence>
<dbReference type="AlphaFoldDB" id="A0A1L5NEE9"/>
<feature type="transmembrane region" description="Helical" evidence="1">
    <location>
        <begin position="50"/>
        <end position="70"/>
    </location>
</feature>
<dbReference type="SUPFAM" id="SSF82693">
    <property type="entry name" value="Multidrug efflux transporter AcrB pore domain, PN1, PN2, PC1 and PC2 subdomains"/>
    <property type="match status" value="1"/>
</dbReference>
<reference evidence="2 3" key="1">
    <citation type="submission" date="2016-09" db="EMBL/GenBank/DDBJ databases">
        <title>The complete genome sequences of Rhizobium gallicum, symbiovars gallicum and phaseoli, symbionts associated to common bean (Phaseolus vulgaris).</title>
        <authorList>
            <person name="Bustos P."/>
            <person name="Santamaria R.I."/>
            <person name="Perez-Carrascal O.M."/>
            <person name="Juarez S."/>
            <person name="Lozano L."/>
            <person name="Martinez-Flores I."/>
            <person name="Martinez-Romero E."/>
            <person name="Cevallos M."/>
            <person name="Romero D."/>
            <person name="Davila G."/>
            <person name="Gonzalez V."/>
        </authorList>
    </citation>
    <scope>NUCLEOTIDE SEQUENCE [LARGE SCALE GENOMIC DNA]</scope>
    <source>
        <strain evidence="2 3">IE4872</strain>
    </source>
</reference>
<dbReference type="Gene3D" id="1.20.1640.10">
    <property type="entry name" value="Multidrug efflux transporter AcrB transmembrane domain"/>
    <property type="match status" value="1"/>
</dbReference>
<organism evidence="2 3">
    <name type="scientific">Rhizobium gallicum</name>
    <dbReference type="NCBI Taxonomy" id="56730"/>
    <lineage>
        <taxon>Bacteria</taxon>
        <taxon>Pseudomonadati</taxon>
        <taxon>Pseudomonadota</taxon>
        <taxon>Alphaproteobacteria</taxon>
        <taxon>Hyphomicrobiales</taxon>
        <taxon>Rhizobiaceae</taxon>
        <taxon>Rhizobium/Agrobacterium group</taxon>
        <taxon>Rhizobium</taxon>
    </lineage>
</organism>
<evidence type="ECO:0000256" key="1">
    <source>
        <dbReference type="SAM" id="Phobius"/>
    </source>
</evidence>
<keyword evidence="1" id="KW-0812">Transmembrane</keyword>
<name>A0A1L5NEE9_9HYPH</name>
<dbReference type="PANTHER" id="PTHR32063:SF64">
    <property type="entry name" value="ACRB_ACRD_ACRF FAMILY PROTEIN"/>
    <property type="match status" value="1"/>
</dbReference>
<dbReference type="InterPro" id="IPR001036">
    <property type="entry name" value="Acrflvin-R"/>
</dbReference>
<keyword evidence="1" id="KW-0472">Membrane</keyword>